<name>A0A419PH28_CLOSI</name>
<dbReference type="InParanoid" id="A0A419PH28"/>
<evidence type="ECO:0000313" key="1">
    <source>
        <dbReference type="EMBL" id="KAG5446931.1"/>
    </source>
</evidence>
<reference evidence="1 2" key="1">
    <citation type="journal article" date="2018" name="Biotechnol. Adv.">
        <title>Improved genomic resources and new bioinformatic workflow for the carcinogenic parasite Clonorchis sinensis: Biotechnological implications.</title>
        <authorList>
            <person name="Wang D."/>
            <person name="Korhonen P.K."/>
            <person name="Gasser R.B."/>
            <person name="Young N.D."/>
        </authorList>
    </citation>
    <scope>NUCLEOTIDE SEQUENCE [LARGE SCALE GENOMIC DNA]</scope>
    <source>
        <strain evidence="1">Cs-k2</strain>
    </source>
</reference>
<dbReference type="Proteomes" id="UP000286415">
    <property type="component" value="Unassembled WGS sequence"/>
</dbReference>
<evidence type="ECO:0000313" key="2">
    <source>
        <dbReference type="Proteomes" id="UP000286415"/>
    </source>
</evidence>
<sequence>MMTFPDDPEMDLNMQYAARILGIVQLRRLDIRTLTRKSSSQTKFSAQIDMSTAERTRFPTRSNLTELTSLDI</sequence>
<proteinExistence type="predicted"/>
<accession>A0A419PH28</accession>
<reference evidence="1 2" key="2">
    <citation type="journal article" date="2021" name="Genomics">
        <title>High-quality reference genome for Clonorchis sinensis.</title>
        <authorList>
            <person name="Young N.D."/>
            <person name="Stroehlein A.J."/>
            <person name="Kinkar L."/>
            <person name="Wang T."/>
            <person name="Sohn W.M."/>
            <person name="Chang B.C.H."/>
            <person name="Kaur P."/>
            <person name="Weisz D."/>
            <person name="Dudchenko O."/>
            <person name="Aiden E.L."/>
            <person name="Korhonen P.K."/>
            <person name="Gasser R.B."/>
        </authorList>
    </citation>
    <scope>NUCLEOTIDE SEQUENCE [LARGE SCALE GENOMIC DNA]</scope>
    <source>
        <strain evidence="1">Cs-k2</strain>
    </source>
</reference>
<gene>
    <name evidence="1" type="ORF">CSKR_114444</name>
</gene>
<dbReference type="EMBL" id="NIRI02000042">
    <property type="protein sequence ID" value="KAG5446931.1"/>
    <property type="molecule type" value="Genomic_DNA"/>
</dbReference>
<organism evidence="1 2">
    <name type="scientific">Clonorchis sinensis</name>
    <name type="common">Chinese liver fluke</name>
    <dbReference type="NCBI Taxonomy" id="79923"/>
    <lineage>
        <taxon>Eukaryota</taxon>
        <taxon>Metazoa</taxon>
        <taxon>Spiralia</taxon>
        <taxon>Lophotrochozoa</taxon>
        <taxon>Platyhelminthes</taxon>
        <taxon>Trematoda</taxon>
        <taxon>Digenea</taxon>
        <taxon>Opisthorchiida</taxon>
        <taxon>Opisthorchiata</taxon>
        <taxon>Opisthorchiidae</taxon>
        <taxon>Clonorchis</taxon>
    </lineage>
</organism>
<comment type="caution">
    <text evidence="1">The sequence shown here is derived from an EMBL/GenBank/DDBJ whole genome shotgun (WGS) entry which is preliminary data.</text>
</comment>
<keyword evidence="2" id="KW-1185">Reference proteome</keyword>
<protein>
    <submittedName>
        <fullName evidence="1">Uncharacterized protein</fullName>
    </submittedName>
</protein>
<dbReference type="AlphaFoldDB" id="A0A419PH28"/>